<proteinExistence type="predicted"/>
<protein>
    <recommendedName>
        <fullName evidence="3">WWE domain-containing protein</fullName>
    </recommendedName>
</protein>
<sequence>MVIWFFENSQFVDAWVPFDRENQKKLEFVYRHHDELLADLCLEKDIRSVTPRFEVDKDEEDESAYEDLQYTHHCISVVLRDSHFEEAITLYPAMLLGCLPSRDILIARAERMDHVSNNKINI</sequence>
<evidence type="ECO:0000313" key="2">
    <source>
        <dbReference type="Proteomes" id="UP000077315"/>
    </source>
</evidence>
<dbReference type="InParanoid" id="A0A162T296"/>
<organism evidence="1 2">
    <name type="scientific">Phycomyces blakesleeanus (strain ATCC 8743b / DSM 1359 / FGSC 10004 / NBRC 33097 / NRRL 1555)</name>
    <dbReference type="NCBI Taxonomy" id="763407"/>
    <lineage>
        <taxon>Eukaryota</taxon>
        <taxon>Fungi</taxon>
        <taxon>Fungi incertae sedis</taxon>
        <taxon>Mucoromycota</taxon>
        <taxon>Mucoromycotina</taxon>
        <taxon>Mucoromycetes</taxon>
        <taxon>Mucorales</taxon>
        <taxon>Phycomycetaceae</taxon>
        <taxon>Phycomyces</taxon>
    </lineage>
</organism>
<dbReference type="OrthoDB" id="2241411at2759"/>
<evidence type="ECO:0008006" key="3">
    <source>
        <dbReference type="Google" id="ProtNLM"/>
    </source>
</evidence>
<dbReference type="GeneID" id="29003557"/>
<gene>
    <name evidence="1" type="ORF">PHYBLDRAFT_72404</name>
</gene>
<reference evidence="2" key="1">
    <citation type="submission" date="2015-06" db="EMBL/GenBank/DDBJ databases">
        <title>Expansion of signal transduction pathways in fungi by whole-genome duplication.</title>
        <authorList>
            <consortium name="DOE Joint Genome Institute"/>
            <person name="Corrochano L.M."/>
            <person name="Kuo A."/>
            <person name="Marcet-Houben M."/>
            <person name="Polaino S."/>
            <person name="Salamov A."/>
            <person name="Villalobos J.M."/>
            <person name="Alvarez M.I."/>
            <person name="Avalos J."/>
            <person name="Benito E.P."/>
            <person name="Benoit I."/>
            <person name="Burger G."/>
            <person name="Camino L.P."/>
            <person name="Canovas D."/>
            <person name="Cerda-Olmedo E."/>
            <person name="Cheng J.-F."/>
            <person name="Dominguez A."/>
            <person name="Elias M."/>
            <person name="Eslava A.P."/>
            <person name="Glaser F."/>
            <person name="Grimwood J."/>
            <person name="Gutierrez G."/>
            <person name="Heitman J."/>
            <person name="Henrissat B."/>
            <person name="Iturriaga E.A."/>
            <person name="Lang B.F."/>
            <person name="Lavin J.L."/>
            <person name="Lee S."/>
            <person name="Li W."/>
            <person name="Lindquist E."/>
            <person name="Lopez-Garcia S."/>
            <person name="Luque E.M."/>
            <person name="Marcos A.T."/>
            <person name="Martin J."/>
            <person name="McCluskey K."/>
            <person name="Medina H.R."/>
            <person name="Miralles-Duran A."/>
            <person name="Miyazaki A."/>
            <person name="Munoz-Torres E."/>
            <person name="Oguiza J.A."/>
            <person name="Ohm R."/>
            <person name="Olmedo M."/>
            <person name="Orejas M."/>
            <person name="Ortiz-Castellanos L."/>
            <person name="Pisabarro A.G."/>
            <person name="Rodriguez-Romero J."/>
            <person name="Ruiz-Herrera J."/>
            <person name="Ruiz-Vazquez R."/>
            <person name="Sanz C."/>
            <person name="Schackwitz W."/>
            <person name="Schmutz J."/>
            <person name="Shahriari M."/>
            <person name="Shelest E."/>
            <person name="Silva-Franco F."/>
            <person name="Soanes D."/>
            <person name="Syed K."/>
            <person name="Tagua V.G."/>
            <person name="Talbot N.J."/>
            <person name="Thon M."/>
            <person name="De vries R.P."/>
            <person name="Wiebenga A."/>
            <person name="Yadav J.S."/>
            <person name="Braun E.L."/>
            <person name="Baker S."/>
            <person name="Garre V."/>
            <person name="Horwitz B."/>
            <person name="Torres-Martinez S."/>
            <person name="Idnurm A."/>
            <person name="Herrera-Estrella A."/>
            <person name="Gabaldon T."/>
            <person name="Grigoriev I.V."/>
        </authorList>
    </citation>
    <scope>NUCLEOTIDE SEQUENCE [LARGE SCALE GENOMIC DNA]</scope>
    <source>
        <strain evidence="2">NRRL 1555(-)</strain>
    </source>
</reference>
<dbReference type="VEuPathDB" id="FungiDB:PHYBLDRAFT_72404"/>
<evidence type="ECO:0000313" key="1">
    <source>
        <dbReference type="EMBL" id="OAD65682.1"/>
    </source>
</evidence>
<keyword evidence="2" id="KW-1185">Reference proteome</keyword>
<dbReference type="EMBL" id="KV441008">
    <property type="protein sequence ID" value="OAD65682.1"/>
    <property type="molecule type" value="Genomic_DNA"/>
</dbReference>
<dbReference type="AlphaFoldDB" id="A0A162T296"/>
<accession>A0A162T296</accession>
<name>A0A162T296_PHYB8</name>
<dbReference type="RefSeq" id="XP_018283722.1">
    <property type="nucleotide sequence ID" value="XM_018442651.1"/>
</dbReference>
<dbReference type="Proteomes" id="UP000077315">
    <property type="component" value="Unassembled WGS sequence"/>
</dbReference>